<gene>
    <name evidence="1" type="ORF">ABNK63_04440</name>
</gene>
<proteinExistence type="predicted"/>
<protein>
    <submittedName>
        <fullName evidence="1">Methyltransferase domain-containing protein</fullName>
    </submittedName>
</protein>
<dbReference type="EMBL" id="CP157948">
    <property type="protein sequence ID" value="XBS90901.1"/>
    <property type="molecule type" value="Genomic_DNA"/>
</dbReference>
<name>A0AAU7QN11_9GAMM</name>
<dbReference type="InterPro" id="IPR029063">
    <property type="entry name" value="SAM-dependent_MTases_sf"/>
</dbReference>
<dbReference type="GO" id="GO:0008168">
    <property type="term" value="F:methyltransferase activity"/>
    <property type="evidence" value="ECO:0007669"/>
    <property type="project" value="UniProtKB-KW"/>
</dbReference>
<accession>A0AAU7QN11</accession>
<dbReference type="CDD" id="cd02440">
    <property type="entry name" value="AdoMet_MTases"/>
    <property type="match status" value="1"/>
</dbReference>
<sequence length="268" mass="30360">MSDDLRFNFGKNWESYLSLLDQQRLEAHRASLIARFGQECLSGKRFLDAGSGSGAFSKAAASLGANVTSFDYDPASVSCTKAMRQQTPEATWDILQGSLLDQEFLRSLGSFDIVYCWGVAHHTGDMWRALQNLIPCCHGDLVVSIYNDQGKASKRWAVVKRAYNKYAWLRPLLIAGAWARLWGVKFVADALRGEPLKRWKNNYGDHRGMSAKHDLIDWIGGYPFEVAKPEQVFHFFREREFELVDFTTQAGGIGCNEFVFRRRTGLTN</sequence>
<dbReference type="SUPFAM" id="SSF53335">
    <property type="entry name" value="S-adenosyl-L-methionine-dependent methyltransferases"/>
    <property type="match status" value="1"/>
</dbReference>
<dbReference type="Pfam" id="PF13489">
    <property type="entry name" value="Methyltransf_23"/>
    <property type="match status" value="1"/>
</dbReference>
<organism evidence="1">
    <name type="scientific">Rhodanobacter sp. IGA1.0</name>
    <dbReference type="NCBI Taxonomy" id="3158582"/>
    <lineage>
        <taxon>Bacteria</taxon>
        <taxon>Pseudomonadati</taxon>
        <taxon>Pseudomonadota</taxon>
        <taxon>Gammaproteobacteria</taxon>
        <taxon>Lysobacterales</taxon>
        <taxon>Rhodanobacteraceae</taxon>
        <taxon>Rhodanobacter</taxon>
    </lineage>
</organism>
<dbReference type="GO" id="GO:0032259">
    <property type="term" value="P:methylation"/>
    <property type="evidence" value="ECO:0007669"/>
    <property type="project" value="UniProtKB-KW"/>
</dbReference>
<evidence type="ECO:0000313" key="1">
    <source>
        <dbReference type="EMBL" id="XBS90901.1"/>
    </source>
</evidence>
<dbReference type="AlphaFoldDB" id="A0AAU7QN11"/>
<keyword evidence="1" id="KW-0808">Transferase</keyword>
<keyword evidence="1" id="KW-0489">Methyltransferase</keyword>
<dbReference type="Gene3D" id="3.40.50.150">
    <property type="entry name" value="Vaccinia Virus protein VP39"/>
    <property type="match status" value="1"/>
</dbReference>
<dbReference type="RefSeq" id="WP_350016807.1">
    <property type="nucleotide sequence ID" value="NZ_CP157948.1"/>
</dbReference>
<reference evidence="1" key="1">
    <citation type="submission" date="2024-06" db="EMBL/GenBank/DDBJ databases">
        <authorList>
            <person name="Sun Y."/>
        </authorList>
    </citation>
    <scope>NUCLEOTIDE SEQUENCE</scope>
    <source>
        <strain evidence="1">IGA1.0</strain>
    </source>
</reference>